<comment type="caution">
    <text evidence="1">The sequence shown here is derived from an EMBL/GenBank/DDBJ whole genome shotgun (WGS) entry which is preliminary data.</text>
</comment>
<sequence>MVLFSKLPRVGFRVFNKSGIARPLKKQQPLEFCKKSNGHHPSKNCFKEPSCGNCGSTNHTEELCTAFPTTVRPLLDWTFTYLAFNNISETMAWACSEECMTSDHLLICGFVRNHKASTSNSPTSNGKLRVSKANLPQFARVVAQLLPSYRPISTAEEIDEFTQDINLALGNALKAVGKQPNEKSGKSAPWWMANVDLLIWTTEMHYRYLSVVKRREYSELQ</sequence>
<dbReference type="EMBL" id="JNVN01005473">
    <property type="protein sequence ID" value="KHJ30047.1"/>
    <property type="molecule type" value="Genomic_DNA"/>
</dbReference>
<accession>A0A0B1NUK1</accession>
<dbReference type="Proteomes" id="UP000030854">
    <property type="component" value="Unassembled WGS sequence"/>
</dbReference>
<keyword evidence="2" id="KW-1185">Reference proteome</keyword>
<evidence type="ECO:0000313" key="1">
    <source>
        <dbReference type="EMBL" id="KHJ30047.1"/>
    </source>
</evidence>
<protein>
    <submittedName>
        <fullName evidence="1">Putative eka-like protein</fullName>
    </submittedName>
</protein>
<proteinExistence type="predicted"/>
<reference evidence="1 2" key="1">
    <citation type="journal article" date="2014" name="BMC Genomics">
        <title>Adaptive genomic structural variation in the grape powdery mildew pathogen, Erysiphe necator.</title>
        <authorList>
            <person name="Jones L."/>
            <person name="Riaz S."/>
            <person name="Morales-Cruz A."/>
            <person name="Amrine K.C."/>
            <person name="McGuire B."/>
            <person name="Gubler W.D."/>
            <person name="Walker M.A."/>
            <person name="Cantu D."/>
        </authorList>
    </citation>
    <scope>NUCLEOTIDE SEQUENCE [LARGE SCALE GENOMIC DNA]</scope>
    <source>
        <strain evidence="2">c</strain>
    </source>
</reference>
<gene>
    <name evidence="1" type="ORF">EV44_g3673</name>
</gene>
<dbReference type="HOGENOM" id="CLU_1251484_0_0_1"/>
<dbReference type="AlphaFoldDB" id="A0A0B1NUK1"/>
<evidence type="ECO:0000313" key="2">
    <source>
        <dbReference type="Proteomes" id="UP000030854"/>
    </source>
</evidence>
<name>A0A0B1NUK1_UNCNE</name>
<organism evidence="1 2">
    <name type="scientific">Uncinula necator</name>
    <name type="common">Grape powdery mildew</name>
    <dbReference type="NCBI Taxonomy" id="52586"/>
    <lineage>
        <taxon>Eukaryota</taxon>
        <taxon>Fungi</taxon>
        <taxon>Dikarya</taxon>
        <taxon>Ascomycota</taxon>
        <taxon>Pezizomycotina</taxon>
        <taxon>Leotiomycetes</taxon>
        <taxon>Erysiphales</taxon>
        <taxon>Erysiphaceae</taxon>
        <taxon>Erysiphe</taxon>
    </lineage>
</organism>